<evidence type="ECO:0000256" key="3">
    <source>
        <dbReference type="ARBA" id="ARBA00019619"/>
    </source>
</evidence>
<evidence type="ECO:0000259" key="11">
    <source>
        <dbReference type="Pfam" id="PF08638"/>
    </source>
</evidence>
<dbReference type="FunCoup" id="F8PVX4">
    <property type="interactions" value="19"/>
</dbReference>
<dbReference type="Pfam" id="PF08638">
    <property type="entry name" value="Med14"/>
    <property type="match status" value="1"/>
</dbReference>
<keyword evidence="4 9" id="KW-0805">Transcription regulation</keyword>
<evidence type="ECO:0000256" key="6">
    <source>
        <dbReference type="ARBA" id="ARBA00023163"/>
    </source>
</evidence>
<keyword evidence="7 9" id="KW-0539">Nucleus</keyword>
<dbReference type="Proteomes" id="UP000008063">
    <property type="component" value="Unassembled WGS sequence"/>
</dbReference>
<keyword evidence="6 9" id="KW-0804">Transcription</keyword>
<keyword evidence="5 9" id="KW-0010">Activator</keyword>
<protein>
    <recommendedName>
        <fullName evidence="3 9">Mediator of RNA polymerase II transcription subunit 14</fullName>
    </recommendedName>
    <alternativeName>
        <fullName evidence="8 9">Mediator complex subunit 14</fullName>
    </alternativeName>
</protein>
<evidence type="ECO:0000256" key="4">
    <source>
        <dbReference type="ARBA" id="ARBA00023015"/>
    </source>
</evidence>
<dbReference type="GO" id="GO:0006357">
    <property type="term" value="P:regulation of transcription by RNA polymerase II"/>
    <property type="evidence" value="ECO:0007669"/>
    <property type="project" value="InterPro"/>
</dbReference>
<accession>F8PVX4</accession>
<dbReference type="eggNOG" id="KOG1875">
    <property type="taxonomic scope" value="Eukaryota"/>
</dbReference>
<comment type="subunit">
    <text evidence="9">Component of the Mediator complex.</text>
</comment>
<evidence type="ECO:0000313" key="13">
    <source>
        <dbReference type="Proteomes" id="UP000008063"/>
    </source>
</evidence>
<evidence type="ECO:0000256" key="10">
    <source>
        <dbReference type="SAM" id="MobiDB-lite"/>
    </source>
</evidence>
<comment type="function">
    <text evidence="9">Component of the Mediator complex, a coactivator involved in the regulated transcription of nearly all RNA polymerase II-dependent genes. Mediator functions as a bridge to convey information from gene-specific regulatory proteins to the basal RNA polymerase II transcription machinery. Mediator is recruited to promoters by direct interactions with regulatory proteins and serves as a scaffold for the assembly of a functional preinitiation complex with RNA polymerase II and the general transcription factors.</text>
</comment>
<dbReference type="GO" id="GO:0016592">
    <property type="term" value="C:mediator complex"/>
    <property type="evidence" value="ECO:0007669"/>
    <property type="project" value="UniProtKB-UniRule"/>
</dbReference>
<sequence length="1188" mass="132279">MDHARNGANGVVELDTRIQNPPSPLANGFHVNGVHEHTPEELERELPVVYDGQVALGEVLSRVVQAIYAELSELAETLPNMSDTARKRTLADWVVKTKKQVVKLYAITKWARDAQTVQKCMNITAFLMNQNQQFEDVMRGLTYAKESLDPARLRNHDLLTSLDVLTTGSYRRLPSVIKKLIVPPTPLMDAEVAKTLTDMEDAIRLRLRMHEIIPVEMSQHRIVICAIADGRAHFTVPKLFEVSLCLRGAERNDGWFFVGVKFLITVGGDLTGMQEFPQMPTGMLKRHIADEADARLAYYIPLPQEEEPVPGVEVPPRPQLPEGTADAPLVRVFNFLQVMSLSYQLEILWYQAQRMRSLGWADYLKVEMSNGRKTLTVSYWVRQLPPSIPGRPQPPNRSKLPLTGGTLTISIVESRAPPQVGGGPIRSPIARVLAELQQKSKLGNLRPSDEAEGLKFQVVWEPIKGAFGVVIAAVDAVMANDLLVVNPYNLDFESLLRKVIKQHTKAILNVFQTQLQRGPTRTVFSPPGEVVLTEEGGSYALRIHLCADEVVVISIDTRTGRLNLRDTGDLAAAGRGPRFTAISERLNQDPSLLLDALVRLRLNTITDLAEQKANYLGLHSYRQRNFSREELHKLGPSARGMLYIQLSNFPNHYLVLVITDEEFRYALISVRVLTDTMYANLIMEDIAWLDVQRIRGDNNAIFDITGGLSAPMDGSELQMGHKRKRNAEDDIVKEEKGKERREGSFNLETQVLRELYAYCCARVAYTKVEQQFKIRGIPYSHVNPTSGYPLPSELSQIQSSLARSVPALCVQSSDILSGAPAAEAAMPNIRVIPLNWWSNKKVQVVTCVKLKYVQQPVGRRANGGSSIIRPSKRIIYDTTEAVVSFLSEEVDMCVDEFLEEWARVSKMVVIAREVAQMAEDGKWPDVRLLSFDLQTVEFAYAHDYTVSIRCMDQLSPTGGSFDLRFSRCPPSDPQARATSPPPFQDRKNPHEDVEPFLQQILRHGPLTSSLHRLVELLRDTLPIVVEIERMRLEPGSSSSMSPNRGRGKGKGKAVVGWENEPWVETFVKGLGWYRVLYGDLRHALDFRLMNNQRVAIIDGSHSLFGSDVSGSASVSSTSSPDLLGLQAIPDLPSLIQAAVHSVRSASGGLSLGKIAPIDVGIVCNTGAVGAVARALHERILKKLQGEYS</sequence>
<comment type="subcellular location">
    <subcellularLocation>
        <location evidence="1 9">Nucleus</location>
    </subcellularLocation>
</comment>
<dbReference type="GO" id="GO:0070847">
    <property type="term" value="C:core mediator complex"/>
    <property type="evidence" value="ECO:0007669"/>
    <property type="project" value="TreeGrafter"/>
</dbReference>
<dbReference type="AlphaFoldDB" id="F8PVX4"/>
<evidence type="ECO:0000256" key="5">
    <source>
        <dbReference type="ARBA" id="ARBA00023159"/>
    </source>
</evidence>
<feature type="domain" description="Mediator complex subunit MED14 N-terminal" evidence="11">
    <location>
        <begin position="53"/>
        <end position="247"/>
    </location>
</feature>
<comment type="similarity">
    <text evidence="2 9">Belongs to the Mediator complex subunit 14 family.</text>
</comment>
<dbReference type="PANTHER" id="PTHR12809">
    <property type="entry name" value="MEDIATOR COMPLEX SUBUNIT"/>
    <property type="match status" value="1"/>
</dbReference>
<keyword evidence="13" id="KW-1185">Reference proteome</keyword>
<feature type="region of interest" description="Disordered" evidence="10">
    <location>
        <begin position="966"/>
        <end position="989"/>
    </location>
</feature>
<organism evidence="13">
    <name type="scientific">Serpula lacrymans var. lacrymans (strain S7.3)</name>
    <name type="common">Dry rot fungus</name>
    <dbReference type="NCBI Taxonomy" id="936435"/>
    <lineage>
        <taxon>Eukaryota</taxon>
        <taxon>Fungi</taxon>
        <taxon>Dikarya</taxon>
        <taxon>Basidiomycota</taxon>
        <taxon>Agaricomycotina</taxon>
        <taxon>Agaricomycetes</taxon>
        <taxon>Agaricomycetidae</taxon>
        <taxon>Boletales</taxon>
        <taxon>Coniophorineae</taxon>
        <taxon>Serpulaceae</taxon>
        <taxon>Serpula</taxon>
    </lineage>
</organism>
<evidence type="ECO:0000313" key="12">
    <source>
        <dbReference type="EMBL" id="EGN99570.1"/>
    </source>
</evidence>
<evidence type="ECO:0000256" key="1">
    <source>
        <dbReference type="ARBA" id="ARBA00004123"/>
    </source>
</evidence>
<dbReference type="InterPro" id="IPR055122">
    <property type="entry name" value="Med14_N"/>
</dbReference>
<evidence type="ECO:0000256" key="7">
    <source>
        <dbReference type="ARBA" id="ARBA00023242"/>
    </source>
</evidence>
<evidence type="ECO:0000256" key="8">
    <source>
        <dbReference type="ARBA" id="ARBA00032007"/>
    </source>
</evidence>
<evidence type="ECO:0000256" key="2">
    <source>
        <dbReference type="ARBA" id="ARBA00007813"/>
    </source>
</evidence>
<dbReference type="GO" id="GO:0003712">
    <property type="term" value="F:transcription coregulator activity"/>
    <property type="evidence" value="ECO:0007669"/>
    <property type="project" value="UniProtKB-UniRule"/>
</dbReference>
<evidence type="ECO:0000256" key="9">
    <source>
        <dbReference type="RuleBase" id="RU365082"/>
    </source>
</evidence>
<reference evidence="13" key="1">
    <citation type="journal article" date="2011" name="Science">
        <title>The plant cell wall-decomposing machinery underlies the functional diversity of forest fungi.</title>
        <authorList>
            <person name="Eastwood D.C."/>
            <person name="Floudas D."/>
            <person name="Binder M."/>
            <person name="Majcherczyk A."/>
            <person name="Schneider P."/>
            <person name="Aerts A."/>
            <person name="Asiegbu F.O."/>
            <person name="Baker S.E."/>
            <person name="Barry K."/>
            <person name="Bendiksby M."/>
            <person name="Blumentritt M."/>
            <person name="Coutinho P.M."/>
            <person name="Cullen D."/>
            <person name="de Vries R.P."/>
            <person name="Gathman A."/>
            <person name="Goodell B."/>
            <person name="Henrissat B."/>
            <person name="Ihrmark K."/>
            <person name="Kauserud H."/>
            <person name="Kohler A."/>
            <person name="LaButti K."/>
            <person name="Lapidus A."/>
            <person name="Lavin J.L."/>
            <person name="Lee Y.-H."/>
            <person name="Lindquist E."/>
            <person name="Lilly W."/>
            <person name="Lucas S."/>
            <person name="Morin E."/>
            <person name="Murat C."/>
            <person name="Oguiza J.A."/>
            <person name="Park J."/>
            <person name="Pisabarro A.G."/>
            <person name="Riley R."/>
            <person name="Rosling A."/>
            <person name="Salamov A."/>
            <person name="Schmidt O."/>
            <person name="Schmutz J."/>
            <person name="Skrede I."/>
            <person name="Stenlid J."/>
            <person name="Wiebenga A."/>
            <person name="Xie X."/>
            <person name="Kuees U."/>
            <person name="Hibbett D.S."/>
            <person name="Hoffmeister D."/>
            <person name="Hoegberg N."/>
            <person name="Martin F."/>
            <person name="Grigoriev I.V."/>
            <person name="Watkinson S.C."/>
        </authorList>
    </citation>
    <scope>NUCLEOTIDE SEQUENCE [LARGE SCALE GENOMIC DNA]</scope>
    <source>
        <strain evidence="13">strain S7.3</strain>
    </source>
</reference>
<dbReference type="PANTHER" id="PTHR12809:SF2">
    <property type="entry name" value="MEDIATOR OF RNA POLYMERASE II TRANSCRIPTION SUBUNIT 14"/>
    <property type="match status" value="1"/>
</dbReference>
<name>F8PVX4_SERL3</name>
<dbReference type="InterPro" id="IPR013947">
    <property type="entry name" value="Mediator_Med14"/>
</dbReference>
<proteinExistence type="inferred from homology"/>
<dbReference type="InParanoid" id="F8PVX4"/>
<dbReference type="OMA" id="QLEILWY"/>
<dbReference type="STRING" id="936435.F8PVX4"/>
<dbReference type="OrthoDB" id="205099at2759"/>
<dbReference type="EMBL" id="GL945479">
    <property type="protein sequence ID" value="EGN99570.1"/>
    <property type="molecule type" value="Genomic_DNA"/>
</dbReference>
<gene>
    <name evidence="12" type="ORF">SERLA73DRAFT_159823</name>
</gene>
<dbReference type="HOGENOM" id="CLU_004632_0_0_1"/>